<name>F2K202_MARM1</name>
<dbReference type="HOGENOM" id="CLU_606636_0_0_6"/>
<dbReference type="PROSITE" id="PS50041">
    <property type="entry name" value="C_TYPE_LECTIN_2"/>
    <property type="match status" value="1"/>
</dbReference>
<dbReference type="STRING" id="717774.Marme_0713"/>
<dbReference type="PANTHER" id="PTHR22803">
    <property type="entry name" value="MANNOSE, PHOSPHOLIPASE, LECTIN RECEPTOR RELATED"/>
    <property type="match status" value="1"/>
</dbReference>
<evidence type="ECO:0000259" key="2">
    <source>
        <dbReference type="PROSITE" id="PS50041"/>
    </source>
</evidence>
<organism evidence="3 4">
    <name type="scientific">Marinomonas mediterranea (strain ATCC 700492 / JCM 21426 / NBRC 103028 / MMB-1)</name>
    <dbReference type="NCBI Taxonomy" id="717774"/>
    <lineage>
        <taxon>Bacteria</taxon>
        <taxon>Pseudomonadati</taxon>
        <taxon>Pseudomonadota</taxon>
        <taxon>Gammaproteobacteria</taxon>
        <taxon>Oceanospirillales</taxon>
        <taxon>Oceanospirillaceae</taxon>
        <taxon>Marinomonas</taxon>
    </lineage>
</organism>
<feature type="chain" id="PRO_5003284405" evidence="1">
    <location>
        <begin position="20"/>
        <end position="451"/>
    </location>
</feature>
<dbReference type="PATRIC" id="fig|717774.3.peg.740"/>
<feature type="signal peptide" evidence="1">
    <location>
        <begin position="1"/>
        <end position="19"/>
    </location>
</feature>
<keyword evidence="1" id="KW-0732">Signal</keyword>
<accession>F2K202</accession>
<dbReference type="KEGG" id="mme:Marme_0713"/>
<dbReference type="AlphaFoldDB" id="F2K202"/>
<dbReference type="SUPFAM" id="SSF56436">
    <property type="entry name" value="C-type lectin-like"/>
    <property type="match status" value="1"/>
</dbReference>
<dbReference type="GO" id="GO:0030246">
    <property type="term" value="F:carbohydrate binding"/>
    <property type="evidence" value="ECO:0007669"/>
    <property type="project" value="UniProtKB-KW"/>
</dbReference>
<keyword evidence="4" id="KW-1185">Reference proteome</keyword>
<dbReference type="SMART" id="SM00034">
    <property type="entry name" value="CLECT"/>
    <property type="match status" value="1"/>
</dbReference>
<dbReference type="Gene3D" id="3.10.100.10">
    <property type="entry name" value="Mannose-Binding Protein A, subunit A"/>
    <property type="match status" value="1"/>
</dbReference>
<dbReference type="Proteomes" id="UP000001062">
    <property type="component" value="Chromosome"/>
</dbReference>
<evidence type="ECO:0000313" key="3">
    <source>
        <dbReference type="EMBL" id="ADZ89996.1"/>
    </source>
</evidence>
<dbReference type="InterPro" id="IPR016186">
    <property type="entry name" value="C-type_lectin-like/link_sf"/>
</dbReference>
<dbReference type="InterPro" id="IPR050111">
    <property type="entry name" value="C-type_lectin/snaclec_domain"/>
</dbReference>
<dbReference type="InterPro" id="IPR016187">
    <property type="entry name" value="CTDL_fold"/>
</dbReference>
<dbReference type="InterPro" id="IPR001304">
    <property type="entry name" value="C-type_lectin-like"/>
</dbReference>
<dbReference type="EMBL" id="CP002583">
    <property type="protein sequence ID" value="ADZ89996.1"/>
    <property type="molecule type" value="Genomic_DNA"/>
</dbReference>
<keyword evidence="3" id="KW-0430">Lectin</keyword>
<gene>
    <name evidence="3" type="ordered locus">Marme_0713</name>
</gene>
<dbReference type="RefSeq" id="WP_013659901.1">
    <property type="nucleotide sequence ID" value="NC_015276.1"/>
</dbReference>
<protein>
    <submittedName>
        <fullName evidence="3">C-type lectin domain protein</fullName>
    </submittedName>
</protein>
<dbReference type="Pfam" id="PF00059">
    <property type="entry name" value="Lectin_C"/>
    <property type="match status" value="1"/>
</dbReference>
<evidence type="ECO:0000313" key="4">
    <source>
        <dbReference type="Proteomes" id="UP000001062"/>
    </source>
</evidence>
<feature type="domain" description="C-type lectin" evidence="2">
    <location>
        <begin position="30"/>
        <end position="162"/>
    </location>
</feature>
<sequence precursor="true">MRKAYLLIALLTFSNLSVSGPTQWKSEVGGNNHFYEVLLVGGGITWQDAKETAEILGGHLATINSEYENDFVFSLINNTAYWQNHSVSLEGPWIGGKQTDGSSSKDEGWKWVNGEQFYTTEFTLPWSNGEPNDGGIASESDKENSLQYFALNSSLPSNHWNDAVGTRKMRAFVVEYGFNPSTDTSKGTVRANFPNLILCKASNNDIWTMELHGFSDATNNGSAMYIHQSVHSRRVNFAQNGNPLSVTGDSFPDCANKTISELYAQGSAIDLPIESDLVAGSVRRGFPDLILCRASNNDIWAMELHGFADATNNGSAIYIHQSVHSRQIHFDSAGNFKHTSGDSLPGCANKSLSELYSEGVAYDFKAGNNLVRHGFPRLLLCKASNNNIWAMELHGFADGTSNGDAIYIHQSVNTRQIRFDSAGNFRYTSGVSLPGCENQSLNQLYAAGIAR</sequence>
<proteinExistence type="predicted"/>
<evidence type="ECO:0000256" key="1">
    <source>
        <dbReference type="SAM" id="SignalP"/>
    </source>
</evidence>
<reference evidence="3 4" key="1">
    <citation type="journal article" date="2012" name="Stand. Genomic Sci.">
        <title>Complete genome sequence of the melanogenic marine bacterium Marinomonas mediterranea type strain (MMB-1(T)).</title>
        <authorList>
            <person name="Lucas-Elio P."/>
            <person name="Goodwin L."/>
            <person name="Woyke T."/>
            <person name="Pitluck S."/>
            <person name="Nolan M."/>
            <person name="Kyrpides N.C."/>
            <person name="Detter J.C."/>
            <person name="Copeland A."/>
            <person name="Teshima H."/>
            <person name="Bruce D."/>
            <person name="Detter C."/>
            <person name="Tapia R."/>
            <person name="Han S."/>
            <person name="Land M.L."/>
            <person name="Ivanova N."/>
            <person name="Mikhailova N."/>
            <person name="Johnston A.W."/>
            <person name="Sanchez-Amat A."/>
        </authorList>
    </citation>
    <scope>NUCLEOTIDE SEQUENCE [LARGE SCALE GENOMIC DNA]</scope>
    <source>
        <strain evidence="4">ATCC 700492 / JCM 21426 / NBRC 103028 / MMB-1</strain>
    </source>
</reference>